<dbReference type="Proteomes" id="UP001333710">
    <property type="component" value="Chromosome"/>
</dbReference>
<gene>
    <name evidence="4" type="ORF">MACH26_22470</name>
</gene>
<evidence type="ECO:0000313" key="5">
    <source>
        <dbReference type="Proteomes" id="UP001333710"/>
    </source>
</evidence>
<dbReference type="PRINTS" id="PR00116">
    <property type="entry name" value="ARGINASE"/>
</dbReference>
<reference evidence="4" key="1">
    <citation type="submission" date="2023-01" db="EMBL/GenBank/DDBJ databases">
        <title>Complete genome sequence of Planctobacterium marinum strain Dej080120_11.</title>
        <authorList>
            <person name="Ueki S."/>
            <person name="Maruyama F."/>
        </authorList>
    </citation>
    <scope>NUCLEOTIDE SEQUENCE</scope>
    <source>
        <strain evidence="4">Dej080120_11</strain>
    </source>
</reference>
<evidence type="ECO:0000256" key="1">
    <source>
        <dbReference type="ARBA" id="ARBA00022723"/>
    </source>
</evidence>
<evidence type="ECO:0000256" key="2">
    <source>
        <dbReference type="ARBA" id="ARBA00022801"/>
    </source>
</evidence>
<dbReference type="EMBL" id="AP027272">
    <property type="protein sequence ID" value="BDX06726.1"/>
    <property type="molecule type" value="Genomic_DNA"/>
</dbReference>
<accession>A0AA48HHX9</accession>
<name>A0AA48HHX9_9ALTE</name>
<keyword evidence="2" id="KW-0378">Hydrolase</keyword>
<dbReference type="Gene3D" id="3.40.800.10">
    <property type="entry name" value="Ureohydrolase domain"/>
    <property type="match status" value="1"/>
</dbReference>
<protein>
    <recommendedName>
        <fullName evidence="6">Agmatinase</fullName>
    </recommendedName>
</protein>
<keyword evidence="5" id="KW-1185">Reference proteome</keyword>
<evidence type="ECO:0008006" key="6">
    <source>
        <dbReference type="Google" id="ProtNLM"/>
    </source>
</evidence>
<dbReference type="InterPro" id="IPR023696">
    <property type="entry name" value="Ureohydrolase_dom_sf"/>
</dbReference>
<dbReference type="GO" id="GO:0008783">
    <property type="term" value="F:agmatinase activity"/>
    <property type="evidence" value="ECO:0007669"/>
    <property type="project" value="TreeGrafter"/>
</dbReference>
<organism evidence="4 5">
    <name type="scientific">Planctobacterium marinum</name>
    <dbReference type="NCBI Taxonomy" id="1631968"/>
    <lineage>
        <taxon>Bacteria</taxon>
        <taxon>Pseudomonadati</taxon>
        <taxon>Pseudomonadota</taxon>
        <taxon>Gammaproteobacteria</taxon>
        <taxon>Alteromonadales</taxon>
        <taxon>Alteromonadaceae</taxon>
        <taxon>Planctobacterium</taxon>
    </lineage>
</organism>
<dbReference type="GO" id="GO:0046872">
    <property type="term" value="F:metal ion binding"/>
    <property type="evidence" value="ECO:0007669"/>
    <property type="project" value="UniProtKB-KW"/>
</dbReference>
<sequence length="373" mass="41954">MSLTPEEKLNHYLCAPGNGVFTVQTAKEKKEVLHNRLYGVTGEEAEKAWRKKLQEFCYYKVDKPLVFGICHDTGGGILRGANWGPLFVRQALYDRFTEGSIAYDIGDIRVIPHLLMDKYLNSATVRSCRSALYDNEHFELAVSPLSIAYEVVRSAYELNEGARFFAIGGDHSISYPLTKAYIEQQKKRGKKVGIIHFDAHTDLLQQRLGIDICFGSWTYHILNDLERPYHVVQIGIRSSGKPKEHWEEKYGVKQYWNYDVQNRGMEAIASETIEHFQKEGIDEIYLTFDIDAIGEEYVSATGTPEPDGISPDEAITAIEMFAKHLNITSGDIAEVAPFVSTKHSGTDADEPESTLSAAGEVSRAIVDAMQFQK</sequence>
<evidence type="ECO:0000313" key="4">
    <source>
        <dbReference type="EMBL" id="BDX06726.1"/>
    </source>
</evidence>
<evidence type="ECO:0000256" key="3">
    <source>
        <dbReference type="PROSITE-ProRule" id="PRU00742"/>
    </source>
</evidence>
<dbReference type="SUPFAM" id="SSF52768">
    <property type="entry name" value="Arginase/deacetylase"/>
    <property type="match status" value="1"/>
</dbReference>
<keyword evidence="1" id="KW-0479">Metal-binding</keyword>
<dbReference type="PROSITE" id="PS51409">
    <property type="entry name" value="ARGINASE_2"/>
    <property type="match status" value="1"/>
</dbReference>
<dbReference type="Pfam" id="PF00491">
    <property type="entry name" value="Arginase"/>
    <property type="match status" value="1"/>
</dbReference>
<dbReference type="KEGG" id="pmaw:MACH26_22470"/>
<dbReference type="AlphaFoldDB" id="A0AA48HHX9"/>
<dbReference type="InterPro" id="IPR006035">
    <property type="entry name" value="Ureohydrolase"/>
</dbReference>
<dbReference type="PANTHER" id="PTHR11358">
    <property type="entry name" value="ARGINASE/AGMATINASE"/>
    <property type="match status" value="1"/>
</dbReference>
<dbReference type="GO" id="GO:0033389">
    <property type="term" value="P:putrescine biosynthetic process from arginine, via agmatine"/>
    <property type="evidence" value="ECO:0007669"/>
    <property type="project" value="TreeGrafter"/>
</dbReference>
<dbReference type="PANTHER" id="PTHR11358:SF26">
    <property type="entry name" value="GUANIDINO ACID HYDROLASE, MITOCHONDRIAL"/>
    <property type="match status" value="1"/>
</dbReference>
<comment type="similarity">
    <text evidence="3">Belongs to the arginase family.</text>
</comment>
<proteinExistence type="inferred from homology"/>
<dbReference type="RefSeq" id="WP_338292732.1">
    <property type="nucleotide sequence ID" value="NZ_AP027272.1"/>
</dbReference>